<accession>A0A3S0A1B5</accession>
<sequence length="119" mass="13739">MTFLRYVKDKKYFFLVYALMMAFVSLIMLTGTGTNAAHSNVLYVNAGCLVLAAGYIVTGYIYRKTYYEELRTLSERHAQEEWYITALPEPQTNEQALYLKLLTQVYTEQAQGIAQLQEE</sequence>
<name>A0A3S0A1B5_9BACL</name>
<evidence type="ECO:0000313" key="2">
    <source>
        <dbReference type="EMBL" id="RTE06217.1"/>
    </source>
</evidence>
<dbReference type="AlphaFoldDB" id="A0A3S0A1B5"/>
<organism evidence="2 3">
    <name type="scientific">Paenibacillus whitsoniae</name>
    <dbReference type="NCBI Taxonomy" id="2496558"/>
    <lineage>
        <taxon>Bacteria</taxon>
        <taxon>Bacillati</taxon>
        <taxon>Bacillota</taxon>
        <taxon>Bacilli</taxon>
        <taxon>Bacillales</taxon>
        <taxon>Paenibacillaceae</taxon>
        <taxon>Paenibacillus</taxon>
    </lineage>
</organism>
<feature type="transmembrane region" description="Helical" evidence="1">
    <location>
        <begin position="42"/>
        <end position="62"/>
    </location>
</feature>
<keyword evidence="3" id="KW-1185">Reference proteome</keyword>
<dbReference type="EMBL" id="RXHU01000076">
    <property type="protein sequence ID" value="RTE06217.1"/>
    <property type="molecule type" value="Genomic_DNA"/>
</dbReference>
<gene>
    <name evidence="2" type="ORF">EJQ19_23560</name>
</gene>
<keyword evidence="1" id="KW-1133">Transmembrane helix</keyword>
<evidence type="ECO:0000256" key="1">
    <source>
        <dbReference type="SAM" id="Phobius"/>
    </source>
</evidence>
<feature type="non-terminal residue" evidence="2">
    <location>
        <position position="119"/>
    </location>
</feature>
<keyword evidence="1" id="KW-0812">Transmembrane</keyword>
<evidence type="ECO:0000313" key="3">
    <source>
        <dbReference type="Proteomes" id="UP000276128"/>
    </source>
</evidence>
<dbReference type="Proteomes" id="UP000276128">
    <property type="component" value="Unassembled WGS sequence"/>
</dbReference>
<proteinExistence type="predicted"/>
<feature type="transmembrane region" description="Helical" evidence="1">
    <location>
        <begin position="12"/>
        <end position="30"/>
    </location>
</feature>
<reference evidence="2 3" key="1">
    <citation type="submission" date="2018-12" db="EMBL/GenBank/DDBJ databases">
        <title>Bacillus ochoae sp. nov., Paenibacillus whitsoniae sp. nov., Paenibacillus spiritus sp. nov. Isolated from the Mars Exploration Rover during spacecraft assembly.</title>
        <authorList>
            <person name="Seuylemezian A."/>
            <person name="Vaishampayan P."/>
        </authorList>
    </citation>
    <scope>NUCLEOTIDE SEQUENCE [LARGE SCALE GENOMIC DNA]</scope>
    <source>
        <strain evidence="2 3">MER 54</strain>
    </source>
</reference>
<protein>
    <submittedName>
        <fullName evidence="2">Uncharacterized protein</fullName>
    </submittedName>
</protein>
<keyword evidence="1" id="KW-0472">Membrane</keyword>
<comment type="caution">
    <text evidence="2">The sequence shown here is derived from an EMBL/GenBank/DDBJ whole genome shotgun (WGS) entry which is preliminary data.</text>
</comment>